<sequence length="89" mass="10065">MRQEQVFIGQDLEQSLFIQQLDQCLRTDDEMIISVSIWQTWPDPFADADISHLINCTLILRGSPLSKFAQDKGHVNASDGILTFAQSLD</sequence>
<protein>
    <submittedName>
        <fullName evidence="1">Uncharacterized protein</fullName>
    </submittedName>
</protein>
<name>A0ABW9G7Y3_9GAMM</name>
<reference evidence="1 2" key="1">
    <citation type="journal article" date="2013" name="Int. J. Syst. Evol. Microbiol.">
        <title>Celerinatantimonas yamalensis sp. nov., a cold-adapted diazotrophic bacterium from a cold permafrost brine.</title>
        <authorList>
            <person name="Shcherbakova V."/>
            <person name="Chuvilskaya N."/>
            <person name="Rivkina E."/>
            <person name="Demidov N."/>
            <person name="Uchaeva V."/>
            <person name="Suetin S."/>
            <person name="Suzina N."/>
            <person name="Gilichinsky D."/>
        </authorList>
    </citation>
    <scope>NUCLEOTIDE SEQUENCE [LARGE SCALE GENOMIC DNA]</scope>
    <source>
        <strain evidence="1 2">C7</strain>
    </source>
</reference>
<keyword evidence="2" id="KW-1185">Reference proteome</keyword>
<dbReference type="Proteomes" id="UP001629953">
    <property type="component" value="Unassembled WGS sequence"/>
</dbReference>
<comment type="caution">
    <text evidence="1">The sequence shown here is derived from an EMBL/GenBank/DDBJ whole genome shotgun (WGS) entry which is preliminary data.</text>
</comment>
<dbReference type="RefSeq" id="WP_408623866.1">
    <property type="nucleotide sequence ID" value="NZ_JBEQCT010000005.1"/>
</dbReference>
<evidence type="ECO:0000313" key="2">
    <source>
        <dbReference type="Proteomes" id="UP001629953"/>
    </source>
</evidence>
<proteinExistence type="predicted"/>
<organism evidence="1 2">
    <name type="scientific">Celerinatantimonas yamalensis</name>
    <dbReference type="NCBI Taxonomy" id="559956"/>
    <lineage>
        <taxon>Bacteria</taxon>
        <taxon>Pseudomonadati</taxon>
        <taxon>Pseudomonadota</taxon>
        <taxon>Gammaproteobacteria</taxon>
        <taxon>Celerinatantimonadaceae</taxon>
        <taxon>Celerinatantimonas</taxon>
    </lineage>
</organism>
<evidence type="ECO:0000313" key="1">
    <source>
        <dbReference type="EMBL" id="MFM2485622.1"/>
    </source>
</evidence>
<dbReference type="EMBL" id="JBEQCT010000005">
    <property type="protein sequence ID" value="MFM2485622.1"/>
    <property type="molecule type" value="Genomic_DNA"/>
</dbReference>
<accession>A0ABW9G7Y3</accession>
<gene>
    <name evidence="1" type="ORF">ABUE30_11220</name>
</gene>